<proteinExistence type="predicted"/>
<dbReference type="InterPro" id="IPR052340">
    <property type="entry name" value="RNase_Y/CdgJ"/>
</dbReference>
<dbReference type="PANTHER" id="PTHR33525:SF3">
    <property type="entry name" value="RIBONUCLEASE Y"/>
    <property type="match status" value="1"/>
</dbReference>
<dbReference type="PANTHER" id="PTHR33525">
    <property type="match status" value="1"/>
</dbReference>
<dbReference type="RefSeq" id="WP_015404344.1">
    <property type="nucleotide sequence ID" value="NC_020304.1"/>
</dbReference>
<dbReference type="EMBL" id="CP003985">
    <property type="protein sequence ID" value="AGF78654.1"/>
    <property type="molecule type" value="Genomic_DNA"/>
</dbReference>
<dbReference type="eggNOG" id="COG1639">
    <property type="taxonomic scope" value="Bacteria"/>
</dbReference>
<dbReference type="Gene3D" id="1.10.3210.10">
    <property type="entry name" value="Hypothetical protein af1432"/>
    <property type="match status" value="1"/>
</dbReference>
<organism evidence="2 3">
    <name type="scientific">Desulfocapsa sulfexigens (strain DSM 10523 / SB164P1)</name>
    <dbReference type="NCBI Taxonomy" id="1167006"/>
    <lineage>
        <taxon>Bacteria</taxon>
        <taxon>Pseudomonadati</taxon>
        <taxon>Thermodesulfobacteriota</taxon>
        <taxon>Desulfobulbia</taxon>
        <taxon>Desulfobulbales</taxon>
        <taxon>Desulfocapsaceae</taxon>
        <taxon>Desulfocapsa</taxon>
    </lineage>
</organism>
<dbReference type="PROSITE" id="PS51833">
    <property type="entry name" value="HDOD"/>
    <property type="match status" value="1"/>
</dbReference>
<dbReference type="OrthoDB" id="5501247at2"/>
<evidence type="ECO:0000259" key="1">
    <source>
        <dbReference type="PROSITE" id="PS51833"/>
    </source>
</evidence>
<protein>
    <submittedName>
        <fullName evidence="2">Putative signal transduction protein</fullName>
    </submittedName>
</protein>
<dbReference type="STRING" id="1167006.UWK_02111"/>
<evidence type="ECO:0000313" key="2">
    <source>
        <dbReference type="EMBL" id="AGF78654.1"/>
    </source>
</evidence>
<dbReference type="PATRIC" id="fig|1167006.5.peg.2297"/>
<dbReference type="InterPro" id="IPR013976">
    <property type="entry name" value="HDOD"/>
</dbReference>
<dbReference type="CDD" id="cd00077">
    <property type="entry name" value="HDc"/>
    <property type="match status" value="1"/>
</dbReference>
<name>M1NG69_DESSD</name>
<keyword evidence="3" id="KW-1185">Reference proteome</keyword>
<sequence>MSKAKKFIRKFKDIKTLPHVVTNLSRLIADENSTMKDFEDVIKMDPVLVVRLLRLVNSPFYGLSQRVDSIGRAVAYLGMKNLHNLAVTDALKSIFQEKGQSQSFSREKLWLHCAAVSICAKMIAERIFGANGDDAYLCGILHDFGLIVESQVDPKNFFAACDACEDGDSLTSHEQEHMGTDHCEIGYQLTIDWEMPETIQEAIRDHHLESGDFAPSSLTGIIQIAEYITGQLGYTALSNITPKLPSHLVIHMQDNMDEYKVLIEDLPEEMSKAQDLYGG</sequence>
<dbReference type="AlphaFoldDB" id="M1NG69"/>
<dbReference type="Pfam" id="PF08668">
    <property type="entry name" value="HDOD"/>
    <property type="match status" value="1"/>
</dbReference>
<evidence type="ECO:0000313" key="3">
    <source>
        <dbReference type="Proteomes" id="UP000011721"/>
    </source>
</evidence>
<feature type="domain" description="HDOD" evidence="1">
    <location>
        <begin position="14"/>
        <end position="209"/>
    </location>
</feature>
<dbReference type="InterPro" id="IPR003607">
    <property type="entry name" value="HD/PDEase_dom"/>
</dbReference>
<dbReference type="KEGG" id="dsf:UWK_02111"/>
<dbReference type="SUPFAM" id="SSF109604">
    <property type="entry name" value="HD-domain/PDEase-like"/>
    <property type="match status" value="1"/>
</dbReference>
<reference evidence="3" key="1">
    <citation type="journal article" date="2013" name="Stand. Genomic Sci.">
        <title>Complete genome sequence of Desulfocapsa sulfexigens, a marine deltaproteobacterium specialized in disproportionating inorganic sulfur compounds.</title>
        <authorList>
            <person name="Finster K.W."/>
            <person name="Kjeldsen K.U."/>
            <person name="Kube M."/>
            <person name="Reinhardt R."/>
            <person name="Mussmann M."/>
            <person name="Amann R."/>
            <person name="Schreiber L."/>
        </authorList>
    </citation>
    <scope>NUCLEOTIDE SEQUENCE [LARGE SCALE GENOMIC DNA]</scope>
    <source>
        <strain evidence="3">DSM 10523 / SB164P1</strain>
    </source>
</reference>
<dbReference type="HOGENOM" id="CLU_048246_4_2_7"/>
<gene>
    <name evidence="2" type="ordered locus">UWK_02111</name>
</gene>
<accession>M1NG69</accession>
<dbReference type="Proteomes" id="UP000011721">
    <property type="component" value="Chromosome"/>
</dbReference>